<dbReference type="Proteomes" id="UP000199501">
    <property type="component" value="Unassembled WGS sequence"/>
</dbReference>
<dbReference type="STRING" id="1271860.SAMN05216174_104239"/>
<accession>A0A1G6PDA9</accession>
<dbReference type="RefSeq" id="WP_091449893.1">
    <property type="nucleotide sequence ID" value="NZ_FMZZ01000004.1"/>
</dbReference>
<evidence type="ECO:0000313" key="2">
    <source>
        <dbReference type="EMBL" id="SDC78039.1"/>
    </source>
</evidence>
<feature type="coiled-coil region" evidence="1">
    <location>
        <begin position="6"/>
        <end position="116"/>
    </location>
</feature>
<reference evidence="3" key="1">
    <citation type="submission" date="2016-10" db="EMBL/GenBank/DDBJ databases">
        <authorList>
            <person name="Varghese N."/>
            <person name="Submissions S."/>
        </authorList>
    </citation>
    <scope>NUCLEOTIDE SEQUENCE [LARGE SCALE GENOMIC DNA]</scope>
    <source>
        <strain evidence="3">IBRC-M 10403</strain>
    </source>
</reference>
<dbReference type="OrthoDB" id="3620461at2"/>
<organism evidence="2 3">
    <name type="scientific">Actinokineospora iranica</name>
    <dbReference type="NCBI Taxonomy" id="1271860"/>
    <lineage>
        <taxon>Bacteria</taxon>
        <taxon>Bacillati</taxon>
        <taxon>Actinomycetota</taxon>
        <taxon>Actinomycetes</taxon>
        <taxon>Pseudonocardiales</taxon>
        <taxon>Pseudonocardiaceae</taxon>
        <taxon>Actinokineospora</taxon>
    </lineage>
</organism>
<sequence>MSDDRAQGTDDRLAELTELVAALTEENRVAAARTEALTADVETGRRERDLLRAELAACREERDRLRLRLLDAELALAAGDVDGEAPKADATDAQRAQLAEHRASELARELSATRETVSWKVTKPLRAVRRKIGQS</sequence>
<dbReference type="AlphaFoldDB" id="A0A1G6PDA9"/>
<dbReference type="EMBL" id="FMZZ01000004">
    <property type="protein sequence ID" value="SDC78039.1"/>
    <property type="molecule type" value="Genomic_DNA"/>
</dbReference>
<gene>
    <name evidence="2" type="ORF">SAMN05216174_104239</name>
</gene>
<keyword evidence="1" id="KW-0175">Coiled coil</keyword>
<evidence type="ECO:0000256" key="1">
    <source>
        <dbReference type="SAM" id="Coils"/>
    </source>
</evidence>
<protein>
    <submittedName>
        <fullName evidence="2">Uncharacterized protein</fullName>
    </submittedName>
</protein>
<name>A0A1G6PDA9_9PSEU</name>
<evidence type="ECO:0000313" key="3">
    <source>
        <dbReference type="Proteomes" id="UP000199501"/>
    </source>
</evidence>
<keyword evidence="3" id="KW-1185">Reference proteome</keyword>
<proteinExistence type="predicted"/>